<accession>A0A2Z7CSE7</accession>
<feature type="compositionally biased region" description="Polar residues" evidence="1">
    <location>
        <begin position="86"/>
        <end position="115"/>
    </location>
</feature>
<dbReference type="Proteomes" id="UP000250235">
    <property type="component" value="Unassembled WGS sequence"/>
</dbReference>
<evidence type="ECO:0000313" key="3">
    <source>
        <dbReference type="Proteomes" id="UP000250235"/>
    </source>
</evidence>
<feature type="region of interest" description="Disordered" evidence="1">
    <location>
        <begin position="37"/>
        <end position="115"/>
    </location>
</feature>
<sequence length="139" mass="15652">MQHAINQFNECMRAIKDWIARPVSQLAIKSVEPLHHAQQVSRWKSSVRDIQGPSAHHSSIRTGHGRNSRPAKQISPGFVNARQKDSTQVLPSYAGTNNKSKAQNNEECSPTSSKELKQNLLNEASNSRTRRNFTLPLQR</sequence>
<reference evidence="2 3" key="1">
    <citation type="journal article" date="2015" name="Proc. Natl. Acad. Sci. U.S.A.">
        <title>The resurrection genome of Boea hygrometrica: A blueprint for survival of dehydration.</title>
        <authorList>
            <person name="Xiao L."/>
            <person name="Yang G."/>
            <person name="Zhang L."/>
            <person name="Yang X."/>
            <person name="Zhao S."/>
            <person name="Ji Z."/>
            <person name="Zhou Q."/>
            <person name="Hu M."/>
            <person name="Wang Y."/>
            <person name="Chen M."/>
            <person name="Xu Y."/>
            <person name="Jin H."/>
            <person name="Xiao X."/>
            <person name="Hu G."/>
            <person name="Bao F."/>
            <person name="Hu Y."/>
            <person name="Wan P."/>
            <person name="Li L."/>
            <person name="Deng X."/>
            <person name="Kuang T."/>
            <person name="Xiang C."/>
            <person name="Zhu J.K."/>
            <person name="Oliver M.J."/>
            <person name="He Y."/>
        </authorList>
    </citation>
    <scope>NUCLEOTIDE SEQUENCE [LARGE SCALE GENOMIC DNA]</scope>
    <source>
        <strain evidence="3">cv. XS01</strain>
    </source>
</reference>
<keyword evidence="3" id="KW-1185">Reference proteome</keyword>
<gene>
    <name evidence="2" type="ORF">F511_35117</name>
</gene>
<evidence type="ECO:0000256" key="1">
    <source>
        <dbReference type="SAM" id="MobiDB-lite"/>
    </source>
</evidence>
<dbReference type="AlphaFoldDB" id="A0A2Z7CSE7"/>
<feature type="region of interest" description="Disordered" evidence="1">
    <location>
        <begin position="120"/>
        <end position="139"/>
    </location>
</feature>
<proteinExistence type="predicted"/>
<evidence type="ECO:0000313" key="2">
    <source>
        <dbReference type="EMBL" id="KZV49981.1"/>
    </source>
</evidence>
<organism evidence="2 3">
    <name type="scientific">Dorcoceras hygrometricum</name>
    <dbReference type="NCBI Taxonomy" id="472368"/>
    <lineage>
        <taxon>Eukaryota</taxon>
        <taxon>Viridiplantae</taxon>
        <taxon>Streptophyta</taxon>
        <taxon>Embryophyta</taxon>
        <taxon>Tracheophyta</taxon>
        <taxon>Spermatophyta</taxon>
        <taxon>Magnoliopsida</taxon>
        <taxon>eudicotyledons</taxon>
        <taxon>Gunneridae</taxon>
        <taxon>Pentapetalae</taxon>
        <taxon>asterids</taxon>
        <taxon>lamiids</taxon>
        <taxon>Lamiales</taxon>
        <taxon>Gesneriaceae</taxon>
        <taxon>Didymocarpoideae</taxon>
        <taxon>Trichosporeae</taxon>
        <taxon>Loxocarpinae</taxon>
        <taxon>Dorcoceras</taxon>
    </lineage>
</organism>
<dbReference type="EMBL" id="KQ992593">
    <property type="protein sequence ID" value="KZV49981.1"/>
    <property type="molecule type" value="Genomic_DNA"/>
</dbReference>
<name>A0A2Z7CSE7_9LAMI</name>
<protein>
    <submittedName>
        <fullName evidence="2">Uncharacterized protein</fullName>
    </submittedName>
</protein>